<dbReference type="OrthoDB" id="3235325at2759"/>
<protein>
    <submittedName>
        <fullName evidence="2">Uncharacterized protein</fullName>
    </submittedName>
</protein>
<evidence type="ECO:0000256" key="1">
    <source>
        <dbReference type="SAM" id="MobiDB-lite"/>
    </source>
</evidence>
<name>A0A067SD28_GALM3</name>
<dbReference type="HOGENOM" id="CLU_567467_0_0_1"/>
<gene>
    <name evidence="2" type="ORF">GALMADRAFT_145865</name>
</gene>
<dbReference type="EMBL" id="KL142405">
    <property type="protein sequence ID" value="KDR68830.1"/>
    <property type="molecule type" value="Genomic_DNA"/>
</dbReference>
<feature type="region of interest" description="Disordered" evidence="1">
    <location>
        <begin position="255"/>
        <end position="303"/>
    </location>
</feature>
<accession>A0A067SD28</accession>
<keyword evidence="3" id="KW-1185">Reference proteome</keyword>
<organism evidence="2 3">
    <name type="scientific">Galerina marginata (strain CBS 339.88)</name>
    <dbReference type="NCBI Taxonomy" id="685588"/>
    <lineage>
        <taxon>Eukaryota</taxon>
        <taxon>Fungi</taxon>
        <taxon>Dikarya</taxon>
        <taxon>Basidiomycota</taxon>
        <taxon>Agaricomycotina</taxon>
        <taxon>Agaricomycetes</taxon>
        <taxon>Agaricomycetidae</taxon>
        <taxon>Agaricales</taxon>
        <taxon>Agaricineae</taxon>
        <taxon>Strophariaceae</taxon>
        <taxon>Galerina</taxon>
    </lineage>
</organism>
<feature type="region of interest" description="Disordered" evidence="1">
    <location>
        <begin position="73"/>
        <end position="92"/>
    </location>
</feature>
<evidence type="ECO:0000313" key="2">
    <source>
        <dbReference type="EMBL" id="KDR68830.1"/>
    </source>
</evidence>
<dbReference type="Proteomes" id="UP000027222">
    <property type="component" value="Unassembled WGS sequence"/>
</dbReference>
<evidence type="ECO:0000313" key="3">
    <source>
        <dbReference type="Proteomes" id="UP000027222"/>
    </source>
</evidence>
<sequence length="481" mass="51821">MARWITLMNGGKEIQLQIDFDFQIQAPPRTGGSGKPRPGTVSSSTSTSSFVGIKSSPIFAPISSHVYTSLEILHRPPPTAPSSSSKGCEPGAQSHSGLGWTIFNNTFTAVVNAVPSLLHVANPLRQDLPTHTPDLVQQSNTNATRMVAAPTTAPLSQADHPSVRFWTQADWKTRLKNRSGFSNVDPVNHSAYLEDEEGEPLRNSKTHPTTWGEVTAEADSTYRRGMAALLIEMRLCKDDWKAMYLATHNYPSWYNNHEKKKKTPSNVKSEPKTEGIDEHISDNKKRPVDDEERSSKRFKKATPSTSTSLVKRILLVCRGSLSSSKTFGHYKVTRYNPPQNHGRIFLSGTLFSKPALSTPSVLQPQPASLVSAHALAPAPSANPVAVADSTQREPTHAMSQPKSSPNAAGAPAPEPGLTEPLSEPATLAGTTIIVEVNSIEASSTTSAVTRTETSATPAIPGLAIAATATSRKMTPQRVSVE</sequence>
<proteinExistence type="predicted"/>
<feature type="compositionally biased region" description="Polar residues" evidence="1">
    <location>
        <begin position="397"/>
        <end position="406"/>
    </location>
</feature>
<feature type="compositionally biased region" description="Basic and acidic residues" evidence="1">
    <location>
        <begin position="269"/>
        <end position="288"/>
    </location>
</feature>
<dbReference type="STRING" id="685588.A0A067SD28"/>
<feature type="region of interest" description="Disordered" evidence="1">
    <location>
        <begin position="25"/>
        <end position="47"/>
    </location>
</feature>
<reference evidence="3" key="1">
    <citation type="journal article" date="2014" name="Proc. Natl. Acad. Sci. U.S.A.">
        <title>Extensive sampling of basidiomycete genomes demonstrates inadequacy of the white-rot/brown-rot paradigm for wood decay fungi.</title>
        <authorList>
            <person name="Riley R."/>
            <person name="Salamov A.A."/>
            <person name="Brown D.W."/>
            <person name="Nagy L.G."/>
            <person name="Floudas D."/>
            <person name="Held B.W."/>
            <person name="Levasseur A."/>
            <person name="Lombard V."/>
            <person name="Morin E."/>
            <person name="Otillar R."/>
            <person name="Lindquist E.A."/>
            <person name="Sun H."/>
            <person name="LaButti K.M."/>
            <person name="Schmutz J."/>
            <person name="Jabbour D."/>
            <person name="Luo H."/>
            <person name="Baker S.E."/>
            <person name="Pisabarro A.G."/>
            <person name="Walton J.D."/>
            <person name="Blanchette R.A."/>
            <person name="Henrissat B."/>
            <person name="Martin F."/>
            <person name="Cullen D."/>
            <person name="Hibbett D.S."/>
            <person name="Grigoriev I.V."/>
        </authorList>
    </citation>
    <scope>NUCLEOTIDE SEQUENCE [LARGE SCALE GENOMIC DNA]</scope>
    <source>
        <strain evidence="3">CBS 339.88</strain>
    </source>
</reference>
<feature type="region of interest" description="Disordered" evidence="1">
    <location>
        <begin position="381"/>
        <end position="422"/>
    </location>
</feature>
<feature type="compositionally biased region" description="Low complexity" evidence="1">
    <location>
        <begin position="407"/>
        <end position="421"/>
    </location>
</feature>
<dbReference type="AlphaFoldDB" id="A0A067SD28"/>